<name>A0ABP0XVG6_9ROSI</name>
<gene>
    <name evidence="1" type="ORF">CITCOLO1_LOCUS2335</name>
</gene>
<keyword evidence="2" id="KW-1185">Reference proteome</keyword>
<evidence type="ECO:0000313" key="1">
    <source>
        <dbReference type="EMBL" id="CAK9310700.1"/>
    </source>
</evidence>
<accession>A0ABP0XVG6</accession>
<proteinExistence type="predicted"/>
<dbReference type="EMBL" id="OZ021744">
    <property type="protein sequence ID" value="CAK9310700.1"/>
    <property type="molecule type" value="Genomic_DNA"/>
</dbReference>
<evidence type="ECO:0000313" key="2">
    <source>
        <dbReference type="Proteomes" id="UP001642487"/>
    </source>
</evidence>
<protein>
    <submittedName>
        <fullName evidence="1">Uncharacterized protein</fullName>
    </submittedName>
</protein>
<organism evidence="1 2">
    <name type="scientific">Citrullus colocynthis</name>
    <name type="common">colocynth</name>
    <dbReference type="NCBI Taxonomy" id="252529"/>
    <lineage>
        <taxon>Eukaryota</taxon>
        <taxon>Viridiplantae</taxon>
        <taxon>Streptophyta</taxon>
        <taxon>Embryophyta</taxon>
        <taxon>Tracheophyta</taxon>
        <taxon>Spermatophyta</taxon>
        <taxon>Magnoliopsida</taxon>
        <taxon>eudicotyledons</taxon>
        <taxon>Gunneridae</taxon>
        <taxon>Pentapetalae</taxon>
        <taxon>rosids</taxon>
        <taxon>fabids</taxon>
        <taxon>Cucurbitales</taxon>
        <taxon>Cucurbitaceae</taxon>
        <taxon>Benincaseae</taxon>
        <taxon>Citrullus</taxon>
    </lineage>
</organism>
<dbReference type="Proteomes" id="UP001642487">
    <property type="component" value="Chromosome 10"/>
</dbReference>
<reference evidence="1 2" key="1">
    <citation type="submission" date="2024-03" db="EMBL/GenBank/DDBJ databases">
        <authorList>
            <person name="Gkanogiannis A."/>
            <person name="Becerra Lopez-Lavalle L."/>
        </authorList>
    </citation>
    <scope>NUCLEOTIDE SEQUENCE [LARGE SCALE GENOMIC DNA]</scope>
</reference>
<sequence length="76" mass="8416">MNGRLHFWVLERKEGRGQKRSRRPKGIGGRDGLCPESAIGFLLRRIGGCIVSGALPSSERLQDCLRLHFAKDGRAA</sequence>